<evidence type="ECO:0000313" key="3">
    <source>
        <dbReference type="Proteomes" id="UP001500618"/>
    </source>
</evidence>
<dbReference type="InterPro" id="IPR050523">
    <property type="entry name" value="AKR_Detox_Biosynth"/>
</dbReference>
<dbReference type="Gene3D" id="3.20.20.100">
    <property type="entry name" value="NADP-dependent oxidoreductase domain"/>
    <property type="match status" value="1"/>
</dbReference>
<dbReference type="Proteomes" id="UP001500618">
    <property type="component" value="Unassembled WGS sequence"/>
</dbReference>
<dbReference type="InterPro" id="IPR036812">
    <property type="entry name" value="NAD(P)_OxRdtase_dom_sf"/>
</dbReference>
<comment type="caution">
    <text evidence="2">The sequence shown here is derived from an EMBL/GenBank/DDBJ whole genome shotgun (WGS) entry which is preliminary data.</text>
</comment>
<dbReference type="Pfam" id="PF00248">
    <property type="entry name" value="Aldo_ket_red"/>
    <property type="match status" value="1"/>
</dbReference>
<dbReference type="InterPro" id="IPR023210">
    <property type="entry name" value="NADP_OxRdtase_dom"/>
</dbReference>
<organism evidence="2 3">
    <name type="scientific">Fodinicola feengrottensis</name>
    <dbReference type="NCBI Taxonomy" id="435914"/>
    <lineage>
        <taxon>Bacteria</taxon>
        <taxon>Bacillati</taxon>
        <taxon>Actinomycetota</taxon>
        <taxon>Actinomycetes</taxon>
        <taxon>Mycobacteriales</taxon>
        <taxon>Fodinicola</taxon>
    </lineage>
</organism>
<evidence type="ECO:0000259" key="1">
    <source>
        <dbReference type="Pfam" id="PF00248"/>
    </source>
</evidence>
<name>A0ABN2GLK9_9ACTN</name>
<dbReference type="SUPFAM" id="SSF51430">
    <property type="entry name" value="NAD(P)-linked oxidoreductase"/>
    <property type="match status" value="1"/>
</dbReference>
<keyword evidence="3" id="KW-1185">Reference proteome</keyword>
<sequence>MTTFVEEQKMFVLGTMHFGTRLDERTSFELLDRFVDAGGTRIDTANCYAFWSDPSGHGGTSEALIGRWLKQRPGMRDRIQLSTKVGAEPGETGQWPANREGLSATAIKAAVEGSLGRLGVDRVEMYWTHMDDRSVSLTEVSRALNELVSAGVVGRLGASNQPAWRVEAARQVAAANNWAAYGAVQLSYSYLRPRPEALVPGNVHEHGWATYESLDHVHTEGLELWAYSPLLVGGYTRPERLPEAYEHPGTTARLAALDELASELDATRHQTVLAWLLADAAVRPIVGVSTAAQLDEAAAAVRMTLTADQFSRLTTPA</sequence>
<feature type="domain" description="NADP-dependent oxidoreductase" evidence="1">
    <location>
        <begin position="12"/>
        <end position="314"/>
    </location>
</feature>
<dbReference type="PANTHER" id="PTHR43364">
    <property type="entry name" value="NADH-SPECIFIC METHYLGLYOXAL REDUCTASE-RELATED"/>
    <property type="match status" value="1"/>
</dbReference>
<proteinExistence type="predicted"/>
<protein>
    <submittedName>
        <fullName evidence="2">Aldo/keto reductase</fullName>
    </submittedName>
</protein>
<evidence type="ECO:0000313" key="2">
    <source>
        <dbReference type="EMBL" id="GAA1673162.1"/>
    </source>
</evidence>
<gene>
    <name evidence="2" type="ORF">GCM10009765_23100</name>
</gene>
<dbReference type="PANTHER" id="PTHR43364:SF6">
    <property type="entry name" value="OXIDOREDUCTASE-RELATED"/>
    <property type="match status" value="1"/>
</dbReference>
<accession>A0ABN2GLK9</accession>
<reference evidence="2 3" key="1">
    <citation type="journal article" date="2019" name="Int. J. Syst. Evol. Microbiol.">
        <title>The Global Catalogue of Microorganisms (GCM) 10K type strain sequencing project: providing services to taxonomists for standard genome sequencing and annotation.</title>
        <authorList>
            <consortium name="The Broad Institute Genomics Platform"/>
            <consortium name="The Broad Institute Genome Sequencing Center for Infectious Disease"/>
            <person name="Wu L."/>
            <person name="Ma J."/>
        </authorList>
    </citation>
    <scope>NUCLEOTIDE SEQUENCE [LARGE SCALE GENOMIC DNA]</scope>
    <source>
        <strain evidence="2 3">JCM 14718</strain>
    </source>
</reference>
<dbReference type="EMBL" id="BAAANY010000008">
    <property type="protein sequence ID" value="GAA1673162.1"/>
    <property type="molecule type" value="Genomic_DNA"/>
</dbReference>